<keyword evidence="6" id="KW-1185">Reference proteome</keyword>
<dbReference type="PANTHER" id="PTHR43590">
    <property type="entry name" value="ARSENIC RESISTANCE PROTEIN ARSH (AFU_ORTHOLOGUE AFUA_5G15030)"/>
    <property type="match status" value="1"/>
</dbReference>
<reference evidence="5 6" key="1">
    <citation type="journal article" date="2024" name="Nat. Commun.">
        <title>Phylogenomics reveals the evolutionary origins of lichenization in chlorophyte algae.</title>
        <authorList>
            <person name="Puginier C."/>
            <person name="Libourel C."/>
            <person name="Otte J."/>
            <person name="Skaloud P."/>
            <person name="Haon M."/>
            <person name="Grisel S."/>
            <person name="Petersen M."/>
            <person name="Berrin J.G."/>
            <person name="Delaux P.M."/>
            <person name="Dal Grande F."/>
            <person name="Keller J."/>
        </authorList>
    </citation>
    <scope>NUCLEOTIDE SEQUENCE [LARGE SCALE GENOMIC DNA]</scope>
    <source>
        <strain evidence="5 6">SAG 245.80</strain>
    </source>
</reference>
<dbReference type="EC" id="1.6.5.2" evidence="1"/>
<dbReference type="PANTHER" id="PTHR43590:SF1">
    <property type="entry name" value="ARSENIC RESISTANCE PROTEIN ARSH (AFU_ORTHOLOGUE AFUA_5G15030)"/>
    <property type="match status" value="1"/>
</dbReference>
<name>A0AAW1RD57_9CHLO</name>
<dbReference type="Proteomes" id="UP001445335">
    <property type="component" value="Unassembled WGS sequence"/>
</dbReference>
<proteinExistence type="predicted"/>
<evidence type="ECO:0000313" key="5">
    <source>
        <dbReference type="EMBL" id="KAK9831537.1"/>
    </source>
</evidence>
<protein>
    <recommendedName>
        <fullName evidence="1">NAD(P)H dehydrogenase (quinone)</fullName>
        <ecNumber evidence="1">1.6.5.2</ecNumber>
    </recommendedName>
</protein>
<dbReference type="SUPFAM" id="SSF52218">
    <property type="entry name" value="Flavoproteins"/>
    <property type="match status" value="1"/>
</dbReference>
<comment type="catalytic activity">
    <reaction evidence="3">
        <text>a quinone + NADPH + H(+) = a quinol + NADP(+)</text>
        <dbReference type="Rhea" id="RHEA:46164"/>
        <dbReference type="ChEBI" id="CHEBI:15378"/>
        <dbReference type="ChEBI" id="CHEBI:24646"/>
        <dbReference type="ChEBI" id="CHEBI:57783"/>
        <dbReference type="ChEBI" id="CHEBI:58349"/>
        <dbReference type="ChEBI" id="CHEBI:132124"/>
        <dbReference type="EC" id="1.6.5.2"/>
    </reaction>
</comment>
<organism evidence="5 6">
    <name type="scientific">Elliptochloris bilobata</name>
    <dbReference type="NCBI Taxonomy" id="381761"/>
    <lineage>
        <taxon>Eukaryota</taxon>
        <taxon>Viridiplantae</taxon>
        <taxon>Chlorophyta</taxon>
        <taxon>core chlorophytes</taxon>
        <taxon>Trebouxiophyceae</taxon>
        <taxon>Trebouxiophyceae incertae sedis</taxon>
        <taxon>Elliptochloris clade</taxon>
        <taxon>Elliptochloris</taxon>
    </lineage>
</organism>
<gene>
    <name evidence="5" type="ORF">WJX81_006824</name>
</gene>
<dbReference type="Pfam" id="PF03358">
    <property type="entry name" value="FMN_red"/>
    <property type="match status" value="1"/>
</dbReference>
<sequence>MRLSAACMTGRCYSTLSVEEVDSAYKAYRLQGAAAAQDWVAELELNGARSFAPNPDNRSPLKVLVLYGSLRQRSYSQLLACEFARILDSLGADARVFDPEGLPIKDDRSEGHAKVQELRGLSQWSEAHVWGRTLAVAQVNGGSQSFNAVNGLRILGRWMRMVTIPNQSSVPKAWTEFDEAGRMKASSYRDRVVDVAEELFKFSLLLRDVSPFLVDRYSEREEKRQKGRLLSQAEKEALKIKDIAGKG</sequence>
<dbReference type="InterPro" id="IPR029039">
    <property type="entry name" value="Flavoprotein-like_sf"/>
</dbReference>
<dbReference type="AlphaFoldDB" id="A0AAW1RD57"/>
<dbReference type="Gene3D" id="3.40.50.360">
    <property type="match status" value="2"/>
</dbReference>
<evidence type="ECO:0000256" key="1">
    <source>
        <dbReference type="ARBA" id="ARBA00012648"/>
    </source>
</evidence>
<dbReference type="InterPro" id="IPR005025">
    <property type="entry name" value="FMN_Rdtase-like_dom"/>
</dbReference>
<evidence type="ECO:0000259" key="4">
    <source>
        <dbReference type="Pfam" id="PF03358"/>
    </source>
</evidence>
<evidence type="ECO:0000313" key="6">
    <source>
        <dbReference type="Proteomes" id="UP001445335"/>
    </source>
</evidence>
<comment type="caution">
    <text evidence="5">The sequence shown here is derived from an EMBL/GenBank/DDBJ whole genome shotgun (WGS) entry which is preliminary data.</text>
</comment>
<evidence type="ECO:0000256" key="2">
    <source>
        <dbReference type="ARBA" id="ARBA00047678"/>
    </source>
</evidence>
<dbReference type="EMBL" id="JALJOU010000045">
    <property type="protein sequence ID" value="KAK9831537.1"/>
    <property type="molecule type" value="Genomic_DNA"/>
</dbReference>
<feature type="domain" description="NADPH-dependent FMN reductase-like" evidence="4">
    <location>
        <begin position="62"/>
        <end position="131"/>
    </location>
</feature>
<accession>A0AAW1RD57</accession>
<dbReference type="GO" id="GO:0003955">
    <property type="term" value="F:NAD(P)H dehydrogenase (quinone) activity"/>
    <property type="evidence" value="ECO:0007669"/>
    <property type="project" value="UniProtKB-EC"/>
</dbReference>
<dbReference type="InterPro" id="IPR014063">
    <property type="entry name" value="Arsenate-R_ArsH"/>
</dbReference>
<evidence type="ECO:0000256" key="3">
    <source>
        <dbReference type="ARBA" id="ARBA00048983"/>
    </source>
</evidence>
<comment type="catalytic activity">
    <reaction evidence="2">
        <text>a quinone + NADH + H(+) = a quinol + NAD(+)</text>
        <dbReference type="Rhea" id="RHEA:46160"/>
        <dbReference type="ChEBI" id="CHEBI:15378"/>
        <dbReference type="ChEBI" id="CHEBI:24646"/>
        <dbReference type="ChEBI" id="CHEBI:57540"/>
        <dbReference type="ChEBI" id="CHEBI:57945"/>
        <dbReference type="ChEBI" id="CHEBI:132124"/>
        <dbReference type="EC" id="1.6.5.2"/>
    </reaction>
</comment>